<dbReference type="InterPro" id="IPR000623">
    <property type="entry name" value="Shikimate_kinase/TSH1"/>
</dbReference>
<dbReference type="HAMAP" id="MF_00109">
    <property type="entry name" value="Shikimate_kinase"/>
    <property type="match status" value="1"/>
</dbReference>
<dbReference type="PROSITE" id="PS51257">
    <property type="entry name" value="PROKAR_LIPOPROTEIN"/>
    <property type="match status" value="1"/>
</dbReference>
<proteinExistence type="inferred from homology"/>
<dbReference type="PRINTS" id="PR01100">
    <property type="entry name" value="SHIKIMTKNASE"/>
</dbReference>
<evidence type="ECO:0000256" key="7">
    <source>
        <dbReference type="HAMAP-Rule" id="MF_00109"/>
    </source>
</evidence>
<evidence type="ECO:0000256" key="6">
    <source>
        <dbReference type="ARBA" id="ARBA00023141"/>
    </source>
</evidence>
<dbReference type="Proteomes" id="UP000676506">
    <property type="component" value="Chromosome 1"/>
</dbReference>
<comment type="caution">
    <text evidence="7">Lacks conserved residue(s) required for the propagation of feature annotation.</text>
</comment>
<evidence type="ECO:0000313" key="9">
    <source>
        <dbReference type="Proteomes" id="UP000676506"/>
    </source>
</evidence>
<evidence type="ECO:0000256" key="4">
    <source>
        <dbReference type="ARBA" id="ARBA00022777"/>
    </source>
</evidence>
<evidence type="ECO:0000256" key="3">
    <source>
        <dbReference type="ARBA" id="ARBA00022741"/>
    </source>
</evidence>
<keyword evidence="3 7" id="KW-0547">Nucleotide-binding</keyword>
<keyword evidence="1 7" id="KW-0028">Amino-acid biosynthesis</keyword>
<feature type="binding site" evidence="7">
    <location>
        <position position="22"/>
    </location>
    <ligand>
        <name>Mg(2+)</name>
        <dbReference type="ChEBI" id="CHEBI:18420"/>
    </ligand>
</feature>
<feature type="binding site" evidence="7">
    <location>
        <position position="146"/>
    </location>
    <ligand>
        <name>substrate</name>
    </ligand>
</feature>
<reference evidence="8 9" key="1">
    <citation type="submission" date="2021-03" db="EMBL/GenBank/DDBJ databases">
        <title>Genomic and phenotypic characterization of Chloracidobacterium isolates provides evidence for multiple species.</title>
        <authorList>
            <person name="Saini M.K."/>
            <person name="Costas A.M.G."/>
            <person name="Tank M."/>
            <person name="Bryant D.A."/>
        </authorList>
    </citation>
    <scope>NUCLEOTIDE SEQUENCE [LARGE SCALE GENOMIC DNA]</scope>
    <source>
        <strain evidence="8 9">BV2-C</strain>
    </source>
</reference>
<keyword evidence="2 7" id="KW-0808">Transferase</keyword>
<comment type="catalytic activity">
    <reaction evidence="7">
        <text>shikimate + ATP = 3-phosphoshikimate + ADP + H(+)</text>
        <dbReference type="Rhea" id="RHEA:13121"/>
        <dbReference type="ChEBI" id="CHEBI:15378"/>
        <dbReference type="ChEBI" id="CHEBI:30616"/>
        <dbReference type="ChEBI" id="CHEBI:36208"/>
        <dbReference type="ChEBI" id="CHEBI:145989"/>
        <dbReference type="ChEBI" id="CHEBI:456216"/>
        <dbReference type="EC" id="2.7.1.71"/>
    </reaction>
</comment>
<feature type="binding site" evidence="7">
    <location>
        <position position="92"/>
    </location>
    <ligand>
        <name>substrate</name>
    </ligand>
</feature>
<gene>
    <name evidence="7" type="primary">aroK</name>
    <name evidence="8" type="ORF">J8C06_09160</name>
</gene>
<name>A0ABX8B759_9BACT</name>
<feature type="binding site" evidence="7">
    <location>
        <position position="40"/>
    </location>
    <ligand>
        <name>substrate</name>
    </ligand>
</feature>
<sequence length="197" mass="21411">MRTALNTSGIVFLVGFMGCGKTTIGQRLAKRLGGCFIDLDERITQSTGRAIPELFQQEGEAGFRQVEQAVLRQVCAELAQDPTRWQIVALGGGTFTVAENRADIRRIGCSIWLDVPFEVLATRIAGDGSRPLWKSLADAQKLYESRRAAYAQADIGVLVGASPPGEAVEAILHALALWMGSQNNVRNNLNDLTEQPL</sequence>
<dbReference type="InterPro" id="IPR031322">
    <property type="entry name" value="Shikimate/glucono_kinase"/>
</dbReference>
<keyword evidence="7" id="KW-0460">Magnesium</keyword>
<keyword evidence="4 7" id="KW-0418">Kinase</keyword>
<dbReference type="RefSeq" id="WP_211428399.1">
    <property type="nucleotide sequence ID" value="NZ_CP072648.1"/>
</dbReference>
<dbReference type="Pfam" id="PF01202">
    <property type="entry name" value="SKI"/>
    <property type="match status" value="1"/>
</dbReference>
<comment type="similarity">
    <text evidence="7">Belongs to the shikimate kinase family.</text>
</comment>
<dbReference type="PANTHER" id="PTHR21087:SF16">
    <property type="entry name" value="SHIKIMATE KINASE 1, CHLOROPLASTIC"/>
    <property type="match status" value="1"/>
</dbReference>
<dbReference type="InterPro" id="IPR027417">
    <property type="entry name" value="P-loop_NTPase"/>
</dbReference>
<dbReference type="GO" id="GO:0016301">
    <property type="term" value="F:kinase activity"/>
    <property type="evidence" value="ECO:0007669"/>
    <property type="project" value="UniProtKB-KW"/>
</dbReference>
<evidence type="ECO:0000256" key="1">
    <source>
        <dbReference type="ARBA" id="ARBA00022605"/>
    </source>
</evidence>
<dbReference type="EC" id="2.7.1.71" evidence="7"/>
<accession>A0ABX8B759</accession>
<dbReference type="SUPFAM" id="SSF52540">
    <property type="entry name" value="P-loop containing nucleoside triphosphate hydrolases"/>
    <property type="match status" value="1"/>
</dbReference>
<comment type="subcellular location">
    <subcellularLocation>
        <location evidence="7">Cytoplasm</location>
    </subcellularLocation>
</comment>
<evidence type="ECO:0000256" key="2">
    <source>
        <dbReference type="ARBA" id="ARBA00022679"/>
    </source>
</evidence>
<feature type="binding site" evidence="7">
    <location>
        <position position="64"/>
    </location>
    <ligand>
        <name>substrate</name>
    </ligand>
</feature>
<comment type="cofactor">
    <cofactor evidence="7">
        <name>Mg(2+)</name>
        <dbReference type="ChEBI" id="CHEBI:18420"/>
    </cofactor>
    <text evidence="7">Binds 1 Mg(2+) ion per subunit.</text>
</comment>
<protein>
    <recommendedName>
        <fullName evidence="7">Shikimate kinase</fullName>
        <shortName evidence="7">SK</shortName>
        <ecNumber evidence="7">2.7.1.71</ecNumber>
    </recommendedName>
</protein>
<keyword evidence="7" id="KW-0479">Metal-binding</keyword>
<dbReference type="CDD" id="cd00464">
    <property type="entry name" value="SK"/>
    <property type="match status" value="1"/>
</dbReference>
<keyword evidence="6 7" id="KW-0057">Aromatic amino acid biosynthesis</keyword>
<comment type="function">
    <text evidence="7">Catalyzes the specific phosphorylation of the 3-hydroxyl group of shikimic acid using ATP as a cosubstrate.</text>
</comment>
<keyword evidence="9" id="KW-1185">Reference proteome</keyword>
<dbReference type="Gene3D" id="3.40.50.300">
    <property type="entry name" value="P-loop containing nucleotide triphosphate hydrolases"/>
    <property type="match status" value="1"/>
</dbReference>
<dbReference type="PANTHER" id="PTHR21087">
    <property type="entry name" value="SHIKIMATE KINASE"/>
    <property type="match status" value="1"/>
</dbReference>
<comment type="pathway">
    <text evidence="7">Metabolic intermediate biosynthesis; chorismate biosynthesis; chorismate from D-erythrose 4-phosphate and phosphoenolpyruvate: step 5/7.</text>
</comment>
<dbReference type="EMBL" id="CP072648">
    <property type="protein sequence ID" value="QUW02509.1"/>
    <property type="molecule type" value="Genomic_DNA"/>
</dbReference>
<feature type="binding site" evidence="7">
    <location>
        <position position="130"/>
    </location>
    <ligand>
        <name>ATP</name>
        <dbReference type="ChEBI" id="CHEBI:30616"/>
    </ligand>
</feature>
<keyword evidence="5 7" id="KW-0067">ATP-binding</keyword>
<organism evidence="8 9">
    <name type="scientific">Chloracidobacterium validum</name>
    <dbReference type="NCBI Taxonomy" id="2821543"/>
    <lineage>
        <taxon>Bacteria</taxon>
        <taxon>Pseudomonadati</taxon>
        <taxon>Acidobacteriota</taxon>
        <taxon>Terriglobia</taxon>
        <taxon>Terriglobales</taxon>
        <taxon>Acidobacteriaceae</taxon>
        <taxon>Chloracidobacterium</taxon>
    </lineage>
</organism>
<evidence type="ECO:0000313" key="8">
    <source>
        <dbReference type="EMBL" id="QUW02509.1"/>
    </source>
</evidence>
<comment type="subunit">
    <text evidence="7">Monomer.</text>
</comment>
<keyword evidence="7" id="KW-0963">Cytoplasm</keyword>
<evidence type="ECO:0000256" key="5">
    <source>
        <dbReference type="ARBA" id="ARBA00022840"/>
    </source>
</evidence>
<feature type="binding site" evidence="7">
    <location>
        <begin position="18"/>
        <end position="23"/>
    </location>
    <ligand>
        <name>ATP</name>
        <dbReference type="ChEBI" id="CHEBI:30616"/>
    </ligand>
</feature>